<evidence type="ECO:0008006" key="2">
    <source>
        <dbReference type="Google" id="ProtNLM"/>
    </source>
</evidence>
<sequence length="63" mass="7388">MVMKDNIAKELEYYAKLPYTVIVEQWDDGEGPYWVARIAELPHCLIHADTPEEAIKEEINIRE</sequence>
<organism evidence="1">
    <name type="scientific">marine sediment metagenome</name>
    <dbReference type="NCBI Taxonomy" id="412755"/>
    <lineage>
        <taxon>unclassified sequences</taxon>
        <taxon>metagenomes</taxon>
        <taxon>ecological metagenomes</taxon>
    </lineage>
</organism>
<evidence type="ECO:0000313" key="1">
    <source>
        <dbReference type="EMBL" id="GAH55156.1"/>
    </source>
</evidence>
<gene>
    <name evidence="1" type="ORF">S03H2_40252</name>
</gene>
<name>X1GB73_9ZZZZ</name>
<dbReference type="SUPFAM" id="SSF143100">
    <property type="entry name" value="TTHA1013/TTHA0281-like"/>
    <property type="match status" value="1"/>
</dbReference>
<proteinExistence type="predicted"/>
<reference evidence="1" key="1">
    <citation type="journal article" date="2014" name="Front. Microbiol.">
        <title>High frequency of phylogenetically diverse reductive dehalogenase-homologous genes in deep subseafloor sedimentary metagenomes.</title>
        <authorList>
            <person name="Kawai M."/>
            <person name="Futagami T."/>
            <person name="Toyoda A."/>
            <person name="Takaki Y."/>
            <person name="Nishi S."/>
            <person name="Hori S."/>
            <person name="Arai W."/>
            <person name="Tsubouchi T."/>
            <person name="Morono Y."/>
            <person name="Uchiyama I."/>
            <person name="Ito T."/>
            <person name="Fujiyama A."/>
            <person name="Inagaki F."/>
            <person name="Takami H."/>
        </authorList>
    </citation>
    <scope>NUCLEOTIDE SEQUENCE</scope>
    <source>
        <strain evidence="1">Expedition CK06-06</strain>
    </source>
</reference>
<dbReference type="EMBL" id="BARU01024946">
    <property type="protein sequence ID" value="GAH55156.1"/>
    <property type="molecule type" value="Genomic_DNA"/>
</dbReference>
<accession>X1GB73</accession>
<dbReference type="InterPro" id="IPR035069">
    <property type="entry name" value="TTHA1013/TTHA0281-like"/>
</dbReference>
<comment type="caution">
    <text evidence="1">The sequence shown here is derived from an EMBL/GenBank/DDBJ whole genome shotgun (WGS) entry which is preliminary data.</text>
</comment>
<dbReference type="AlphaFoldDB" id="X1GB73"/>
<protein>
    <recommendedName>
        <fullName evidence="2">HicB-like antitoxin of toxin-antitoxin system domain-containing protein</fullName>
    </recommendedName>
</protein>
<dbReference type="Gene3D" id="3.30.160.250">
    <property type="match status" value="1"/>
</dbReference>